<name>A0A2K3MT92_TRIPR</name>
<dbReference type="InterPro" id="IPR005162">
    <property type="entry name" value="Retrotrans_gag_dom"/>
</dbReference>
<dbReference type="PANTHER" id="PTHR37610:SF60">
    <property type="entry name" value="RETROTRANSPOSON COPIA-LIKE N-TERMINAL DOMAIN-CONTAINING PROTEIN"/>
    <property type="match status" value="1"/>
</dbReference>
<gene>
    <name evidence="4" type="ORF">L195_g017093</name>
</gene>
<dbReference type="AlphaFoldDB" id="A0A2K3MT92"/>
<reference evidence="4 5" key="1">
    <citation type="journal article" date="2014" name="Am. J. Bot.">
        <title>Genome assembly and annotation for red clover (Trifolium pratense; Fabaceae).</title>
        <authorList>
            <person name="Istvanek J."/>
            <person name="Jaros M."/>
            <person name="Krenek A."/>
            <person name="Repkova J."/>
        </authorList>
    </citation>
    <scope>NUCLEOTIDE SEQUENCE [LARGE SCALE GENOMIC DNA]</scope>
    <source>
        <strain evidence="5">cv. Tatra</strain>
        <tissue evidence="4">Young leaves</tissue>
    </source>
</reference>
<dbReference type="Pfam" id="PF03732">
    <property type="entry name" value="Retrotrans_gag"/>
    <property type="match status" value="1"/>
</dbReference>
<evidence type="ECO:0000313" key="5">
    <source>
        <dbReference type="Proteomes" id="UP000236291"/>
    </source>
</evidence>
<evidence type="ECO:0000313" key="4">
    <source>
        <dbReference type="EMBL" id="PNX93929.1"/>
    </source>
</evidence>
<reference evidence="4 5" key="2">
    <citation type="journal article" date="2017" name="Front. Plant Sci.">
        <title>Gene Classification and Mining of Molecular Markers Useful in Red Clover (Trifolium pratense) Breeding.</title>
        <authorList>
            <person name="Istvanek J."/>
            <person name="Dluhosova J."/>
            <person name="Dluhos P."/>
            <person name="Patkova L."/>
            <person name="Nedelnik J."/>
            <person name="Repkova J."/>
        </authorList>
    </citation>
    <scope>NUCLEOTIDE SEQUENCE [LARGE SCALE GENOMIC DNA]</scope>
    <source>
        <strain evidence="5">cv. Tatra</strain>
        <tissue evidence="4">Young leaves</tissue>
    </source>
</reference>
<organism evidence="4 5">
    <name type="scientific">Trifolium pratense</name>
    <name type="common">Red clover</name>
    <dbReference type="NCBI Taxonomy" id="57577"/>
    <lineage>
        <taxon>Eukaryota</taxon>
        <taxon>Viridiplantae</taxon>
        <taxon>Streptophyta</taxon>
        <taxon>Embryophyta</taxon>
        <taxon>Tracheophyta</taxon>
        <taxon>Spermatophyta</taxon>
        <taxon>Magnoliopsida</taxon>
        <taxon>eudicotyledons</taxon>
        <taxon>Gunneridae</taxon>
        <taxon>Pentapetalae</taxon>
        <taxon>rosids</taxon>
        <taxon>fabids</taxon>
        <taxon>Fabales</taxon>
        <taxon>Fabaceae</taxon>
        <taxon>Papilionoideae</taxon>
        <taxon>50 kb inversion clade</taxon>
        <taxon>NPAAA clade</taxon>
        <taxon>Hologalegina</taxon>
        <taxon>IRL clade</taxon>
        <taxon>Trifolieae</taxon>
        <taxon>Trifolium</taxon>
    </lineage>
</organism>
<feature type="domain" description="Retrotransposon gag" evidence="2">
    <location>
        <begin position="89"/>
        <end position="179"/>
    </location>
</feature>
<dbReference type="Pfam" id="PF14244">
    <property type="entry name" value="Retrotran_gag_3"/>
    <property type="match status" value="1"/>
</dbReference>
<evidence type="ECO:0000256" key="1">
    <source>
        <dbReference type="SAM" id="MobiDB-lite"/>
    </source>
</evidence>
<feature type="domain" description="Retrotransposon Copia-like N-terminal" evidence="3">
    <location>
        <begin position="10"/>
        <end position="56"/>
    </location>
</feature>
<comment type="caution">
    <text evidence="4">The sequence shown here is derived from an EMBL/GenBank/DDBJ whole genome shotgun (WGS) entry which is preliminary data.</text>
</comment>
<sequence>MDSSNPYYIHPSDHPGHLLVPTKLNGTNYPSWSISMIHALTAKNKIGFINGSIKAPSEIDQSAEYALWNRCNSMILSWLTHSVEPDLAKGVIHAKTAQQVWEDFKDQFSQKNAPAIYRIQKSLASLSQGTMAASTYFTKIKGLWDELETYRTLPTCNQMKAHDEQREEDRLMQFLMGLNDTYSTVRTNILMMSPLPNVRQAYSLVIQDETQRQMSSETTENFSIAAAANSHSNNFSNKHFKNKHCEHCNRDGHTIIECRTLKFHCDFCNRDGHTEDQCRIKNRTWGSNNMGNQSNRQNQSQQRQVGSRSAASRSSPAANAAESSQTACELSAEQLQQLARALNMMSSNNTSALDIGQWSYRSYHI</sequence>
<protein>
    <recommendedName>
        <fullName evidence="6">Retrotransposon Copia-like N-terminal domain-containing protein</fullName>
    </recommendedName>
</protein>
<dbReference type="InterPro" id="IPR029472">
    <property type="entry name" value="Copia-like_N"/>
</dbReference>
<dbReference type="Proteomes" id="UP000236291">
    <property type="component" value="Unassembled WGS sequence"/>
</dbReference>
<proteinExistence type="predicted"/>
<evidence type="ECO:0000259" key="2">
    <source>
        <dbReference type="Pfam" id="PF03732"/>
    </source>
</evidence>
<feature type="compositionally biased region" description="Low complexity" evidence="1">
    <location>
        <begin position="286"/>
        <end position="325"/>
    </location>
</feature>
<feature type="region of interest" description="Disordered" evidence="1">
    <location>
        <begin position="284"/>
        <end position="326"/>
    </location>
</feature>
<dbReference type="ExpressionAtlas" id="A0A2K3MT92">
    <property type="expression patterns" value="baseline"/>
</dbReference>
<evidence type="ECO:0000259" key="3">
    <source>
        <dbReference type="Pfam" id="PF14244"/>
    </source>
</evidence>
<dbReference type="PANTHER" id="PTHR37610">
    <property type="entry name" value="CCHC-TYPE DOMAIN-CONTAINING PROTEIN"/>
    <property type="match status" value="1"/>
</dbReference>
<accession>A0A2K3MT92</accession>
<dbReference type="EMBL" id="ASHM01011970">
    <property type="protein sequence ID" value="PNX93929.1"/>
    <property type="molecule type" value="Genomic_DNA"/>
</dbReference>
<evidence type="ECO:0008006" key="6">
    <source>
        <dbReference type="Google" id="ProtNLM"/>
    </source>
</evidence>